<name>A0A941IIN6_9ACTN</name>
<proteinExistence type="predicted"/>
<gene>
    <name evidence="1" type="ORF">KDK95_01355</name>
</gene>
<protein>
    <submittedName>
        <fullName evidence="1">Uncharacterized protein</fullName>
    </submittedName>
</protein>
<dbReference type="RefSeq" id="WP_212516087.1">
    <property type="nucleotide sequence ID" value="NZ_JAGSOH010000002.1"/>
</dbReference>
<dbReference type="AlphaFoldDB" id="A0A941IIN6"/>
<dbReference type="EMBL" id="JAGSOH010000002">
    <property type="protein sequence ID" value="MBR7824936.1"/>
    <property type="molecule type" value="Genomic_DNA"/>
</dbReference>
<organism evidence="1 2">
    <name type="scientific">Actinospica acidithermotolerans</name>
    <dbReference type="NCBI Taxonomy" id="2828514"/>
    <lineage>
        <taxon>Bacteria</taxon>
        <taxon>Bacillati</taxon>
        <taxon>Actinomycetota</taxon>
        <taxon>Actinomycetes</taxon>
        <taxon>Catenulisporales</taxon>
        <taxon>Actinospicaceae</taxon>
        <taxon>Actinospica</taxon>
    </lineage>
</organism>
<accession>A0A941IIN6</accession>
<evidence type="ECO:0000313" key="1">
    <source>
        <dbReference type="EMBL" id="MBR7824936.1"/>
    </source>
</evidence>
<keyword evidence="2" id="KW-1185">Reference proteome</keyword>
<comment type="caution">
    <text evidence="1">The sequence shown here is derived from an EMBL/GenBank/DDBJ whole genome shotgun (WGS) entry which is preliminary data.</text>
</comment>
<dbReference type="Proteomes" id="UP000676325">
    <property type="component" value="Unassembled WGS sequence"/>
</dbReference>
<sequence length="177" mass="18131">MTRTADHVHRTQPAFNLGFPGFPGYPALPAAAEICYSIADGCAACLDAAIDDASDDVFVCSALVAYTAEILAVTHAMTTPVPTSGREPFLPEGLGTEPTKPGAPIPGPAFVAAATAAFDACPATCAGNGVPAAQHVLSRVSPDERIKALSDAAALLAVYQPRTERGRNALKALSMPL</sequence>
<reference evidence="1" key="1">
    <citation type="submission" date="2021-04" db="EMBL/GenBank/DDBJ databases">
        <title>Genome based classification of Actinospica acidithermotolerans sp. nov., an actinobacterium isolated from an Indonesian hot spring.</title>
        <authorList>
            <person name="Kusuma A.B."/>
            <person name="Putra K.E."/>
            <person name="Nafisah S."/>
            <person name="Loh J."/>
            <person name="Nouioui I."/>
            <person name="Goodfellow M."/>
        </authorList>
    </citation>
    <scope>NUCLEOTIDE SEQUENCE</scope>
    <source>
        <strain evidence="1">MGRD01-02</strain>
    </source>
</reference>
<evidence type="ECO:0000313" key="2">
    <source>
        <dbReference type="Proteomes" id="UP000676325"/>
    </source>
</evidence>